<dbReference type="Gene3D" id="2.120.10.30">
    <property type="entry name" value="TolB, C-terminal domain"/>
    <property type="match status" value="1"/>
</dbReference>
<feature type="compositionally biased region" description="Pro residues" evidence="1">
    <location>
        <begin position="478"/>
        <end position="488"/>
    </location>
</feature>
<dbReference type="PANTHER" id="PTHR33546:SF1">
    <property type="entry name" value="LARGE, MULTIFUNCTIONAL SECRETED PROTEIN"/>
    <property type="match status" value="1"/>
</dbReference>
<evidence type="ECO:0000259" key="2">
    <source>
        <dbReference type="Pfam" id="PF22807"/>
    </source>
</evidence>
<sequence>MRILKKLAISLLVLIVLLAIVGWWVTRGVPATLTLDQVTGTDPVLAEPDPQLIPTVGVATPIGWPDGAAPEAAEGLKVNRFAEGLNHPRVIYTMPNGDVIVAQSNAPERVVAGGNPITNAIAGFLFRKAGAAVPSPNNLILLRDADGDGVAEVKREIRSGLSSPSGIAWRDGKLYVANHDALLRFDYAEGADAVTGDPVKLMDLPAAGNHWMRNIVLNDEGTKLFVAVGSASNIGEGGMDIEEGRAAIHELDLVTGKTRIFATGLRNPNGLAWNPWSGELWVTVNERDQLGSDLVPDYLTNVPVGATYGWPWLYWGENVDDRVDAPMPNFLVEYSRTPEFALGPHVAALGLTFTREGARMGDAFNQGAFIARHGSWNRKPPAGYDVVFVRFDERGNPVGKSVQVLKSFLAGKGETHGRPTWVAWDKTGGLLVSDDTGNIIWRVISPTATPAGAPKRLQVPHMPPQRELTGDPSRAFQQPPPDILPGGN</sequence>
<evidence type="ECO:0000313" key="3">
    <source>
        <dbReference type="EMBL" id="MBT2135256.1"/>
    </source>
</evidence>
<dbReference type="PANTHER" id="PTHR33546">
    <property type="entry name" value="LARGE, MULTIFUNCTIONAL SECRETED PROTEIN-RELATED"/>
    <property type="match status" value="1"/>
</dbReference>
<feature type="region of interest" description="Disordered" evidence="1">
    <location>
        <begin position="450"/>
        <end position="488"/>
    </location>
</feature>
<organism evidence="3 4">
    <name type="scientific">Croceibacterium selenioxidans</name>
    <dbReference type="NCBI Taxonomy" id="2838833"/>
    <lineage>
        <taxon>Bacteria</taxon>
        <taxon>Pseudomonadati</taxon>
        <taxon>Pseudomonadota</taxon>
        <taxon>Alphaproteobacteria</taxon>
        <taxon>Sphingomonadales</taxon>
        <taxon>Erythrobacteraceae</taxon>
        <taxon>Croceibacterium</taxon>
    </lineage>
</organism>
<keyword evidence="4" id="KW-1185">Reference proteome</keyword>
<evidence type="ECO:0000256" key="1">
    <source>
        <dbReference type="SAM" id="MobiDB-lite"/>
    </source>
</evidence>
<dbReference type="Pfam" id="PF22807">
    <property type="entry name" value="TrAA12"/>
    <property type="match status" value="2"/>
</dbReference>
<evidence type="ECO:0000313" key="4">
    <source>
        <dbReference type="Proteomes" id="UP000811255"/>
    </source>
</evidence>
<comment type="caution">
    <text evidence="3">The sequence shown here is derived from an EMBL/GenBank/DDBJ whole genome shotgun (WGS) entry which is preliminary data.</text>
</comment>
<dbReference type="InterPro" id="IPR054539">
    <property type="entry name" value="Beta-prop_PDH"/>
</dbReference>
<dbReference type="RefSeq" id="WP_214536944.1">
    <property type="nucleotide sequence ID" value="NZ_JAHFVK010000002.1"/>
</dbReference>
<name>A0ABS5W6X9_9SPHN</name>
<feature type="domain" description="Pyrroloquinoline quinone-dependent pyranose dehydrogenase beta-propeller" evidence="2">
    <location>
        <begin position="150"/>
        <end position="291"/>
    </location>
</feature>
<protein>
    <submittedName>
        <fullName evidence="3">Sorbosone dehydrogenase family protein</fullName>
    </submittedName>
</protein>
<dbReference type="Proteomes" id="UP000811255">
    <property type="component" value="Unassembled WGS sequence"/>
</dbReference>
<feature type="domain" description="Pyrroloquinoline quinone-dependent pyranose dehydrogenase beta-propeller" evidence="2">
    <location>
        <begin position="336"/>
        <end position="440"/>
    </location>
</feature>
<dbReference type="InterPro" id="IPR011041">
    <property type="entry name" value="Quinoprot_gluc/sorb_DH_b-prop"/>
</dbReference>
<dbReference type="EMBL" id="JAHFVK010000002">
    <property type="protein sequence ID" value="MBT2135256.1"/>
    <property type="molecule type" value="Genomic_DNA"/>
</dbReference>
<accession>A0ABS5W6X9</accession>
<gene>
    <name evidence="3" type="ORF">KK137_13040</name>
</gene>
<proteinExistence type="predicted"/>
<dbReference type="InterPro" id="IPR011042">
    <property type="entry name" value="6-blade_b-propeller_TolB-like"/>
</dbReference>
<reference evidence="3 4" key="1">
    <citation type="submission" date="2021-05" db="EMBL/GenBank/DDBJ databases">
        <title>Croceibacterium sp. LX-88 genome sequence.</title>
        <authorList>
            <person name="Luo X."/>
        </authorList>
    </citation>
    <scope>NUCLEOTIDE SEQUENCE [LARGE SCALE GENOMIC DNA]</scope>
    <source>
        <strain evidence="3 4">LX-88</strain>
    </source>
</reference>
<dbReference type="SUPFAM" id="SSF50952">
    <property type="entry name" value="Soluble quinoprotein glucose dehydrogenase"/>
    <property type="match status" value="1"/>
</dbReference>